<gene>
    <name evidence="1" type="ORF">DGQ38_19955</name>
</gene>
<evidence type="ECO:0000313" key="2">
    <source>
        <dbReference type="Proteomes" id="UP000264330"/>
    </source>
</evidence>
<name>A0A3D5J5P0_9FLAO</name>
<organism evidence="1 2">
    <name type="scientific">Zunongwangia profunda</name>
    <dbReference type="NCBI Taxonomy" id="398743"/>
    <lineage>
        <taxon>Bacteria</taxon>
        <taxon>Pseudomonadati</taxon>
        <taxon>Bacteroidota</taxon>
        <taxon>Flavobacteriia</taxon>
        <taxon>Flavobacteriales</taxon>
        <taxon>Flavobacteriaceae</taxon>
        <taxon>Zunongwangia</taxon>
    </lineage>
</organism>
<accession>A0A3D5J5P0</accession>
<protein>
    <recommendedName>
        <fullName evidence="3">Tetratricopeptide repeat protein</fullName>
    </recommendedName>
</protein>
<dbReference type="AlphaFoldDB" id="A0A3D5J5P0"/>
<dbReference type="EMBL" id="DPMF01000455">
    <property type="protein sequence ID" value="HCV83317.1"/>
    <property type="molecule type" value="Genomic_DNA"/>
</dbReference>
<proteinExistence type="predicted"/>
<reference evidence="1 2" key="1">
    <citation type="journal article" date="2018" name="Nat. Biotechnol.">
        <title>A standardized bacterial taxonomy based on genome phylogeny substantially revises the tree of life.</title>
        <authorList>
            <person name="Parks D.H."/>
            <person name="Chuvochina M."/>
            <person name="Waite D.W."/>
            <person name="Rinke C."/>
            <person name="Skarshewski A."/>
            <person name="Chaumeil P.A."/>
            <person name="Hugenholtz P."/>
        </authorList>
    </citation>
    <scope>NUCLEOTIDE SEQUENCE [LARGE SCALE GENOMIC DNA]</scope>
    <source>
        <strain evidence="1">UBA9359</strain>
    </source>
</reference>
<dbReference type="Proteomes" id="UP000264330">
    <property type="component" value="Unassembled WGS sequence"/>
</dbReference>
<dbReference type="RefSeq" id="WP_013069907.1">
    <property type="nucleotide sequence ID" value="NZ_CAJXAW010000005.1"/>
</dbReference>
<sequence length="164" mass="19674">MNKIILIFILVTSFTYGQNQKINKDNPGTTKTDDYLEEDWRELSKHGQHVEAASELIFLSMSDSTRNKHADYWHIGQVYAFDNQYKKAVFYIKESMKGKSENDDEQFWWYYKGILAFLQKNKNELKKYYDLLEKNHTSYYSNNAKVLKRLFENFEEPYSQAYPK</sequence>
<comment type="caution">
    <text evidence="1">The sequence shown here is derived from an EMBL/GenBank/DDBJ whole genome shotgun (WGS) entry which is preliminary data.</text>
</comment>
<evidence type="ECO:0000313" key="1">
    <source>
        <dbReference type="EMBL" id="HCV83317.1"/>
    </source>
</evidence>
<evidence type="ECO:0008006" key="3">
    <source>
        <dbReference type="Google" id="ProtNLM"/>
    </source>
</evidence>